<feature type="non-terminal residue" evidence="1">
    <location>
        <position position="1"/>
    </location>
</feature>
<dbReference type="EMBL" id="UINC01010603">
    <property type="protein sequence ID" value="SVA47103.1"/>
    <property type="molecule type" value="Genomic_DNA"/>
</dbReference>
<proteinExistence type="predicted"/>
<evidence type="ECO:0000313" key="1">
    <source>
        <dbReference type="EMBL" id="SVA47103.1"/>
    </source>
</evidence>
<dbReference type="AlphaFoldDB" id="A0A381W5C3"/>
<organism evidence="1">
    <name type="scientific">marine metagenome</name>
    <dbReference type="NCBI Taxonomy" id="408172"/>
    <lineage>
        <taxon>unclassified sequences</taxon>
        <taxon>metagenomes</taxon>
        <taxon>ecological metagenomes</taxon>
    </lineage>
</organism>
<protein>
    <submittedName>
        <fullName evidence="1">Uncharacterized protein</fullName>
    </submittedName>
</protein>
<name>A0A381W5C3_9ZZZZ</name>
<reference evidence="1" key="1">
    <citation type="submission" date="2018-05" db="EMBL/GenBank/DDBJ databases">
        <authorList>
            <person name="Lanie J.A."/>
            <person name="Ng W.-L."/>
            <person name="Kazmierczak K.M."/>
            <person name="Andrzejewski T.M."/>
            <person name="Davidsen T.M."/>
            <person name="Wayne K.J."/>
            <person name="Tettelin H."/>
            <person name="Glass J.I."/>
            <person name="Rusch D."/>
            <person name="Podicherti R."/>
            <person name="Tsui H.-C.T."/>
            <person name="Winkler M.E."/>
        </authorList>
    </citation>
    <scope>NUCLEOTIDE SEQUENCE</scope>
</reference>
<gene>
    <name evidence="1" type="ORF">METZ01_LOCUS99957</name>
</gene>
<accession>A0A381W5C3</accession>
<sequence length="21" mass="2504">IRMVMKVDECTTFALAHRLRL</sequence>